<dbReference type="EMBL" id="CP012600">
    <property type="protein sequence ID" value="ALC80188.1"/>
    <property type="molecule type" value="Genomic_DNA"/>
</dbReference>
<dbReference type="STRING" id="1441095.AM592_00170"/>
<proteinExistence type="predicted"/>
<dbReference type="OrthoDB" id="9796521at2"/>
<dbReference type="Pfam" id="PF00903">
    <property type="entry name" value="Glyoxalase"/>
    <property type="match status" value="1"/>
</dbReference>
<sequence length="131" mass="14863">MSLDKNPFLTRNFKGCFLFYRDILGFDVGWGNEESRYAEFKAGETIIGLFDRKAMAKAVGTGELSLNSNSMDKTALIIHVGSVEETYHSLKKQGVKFINEPHNQVDWGIKVAHFRDPDDNLVEIYEAIESE</sequence>
<reference evidence="2 3" key="2">
    <citation type="journal article" date="2016" name="Int. J. Syst. Evol. Microbiol.">
        <title>Bacillus gobiensis sp. nov., isolated from a soil sample.</title>
        <authorList>
            <person name="Liu B."/>
            <person name="Liu G.H."/>
            <person name="Cetin S."/>
            <person name="Schumann P."/>
            <person name="Pan Z.Z."/>
            <person name="Chen Q.Q."/>
        </authorList>
    </citation>
    <scope>NUCLEOTIDE SEQUENCE [LARGE SCALE GENOMIC DNA]</scope>
    <source>
        <strain evidence="2 3">FJAT-4402</strain>
    </source>
</reference>
<keyword evidence="3" id="KW-1185">Reference proteome</keyword>
<gene>
    <name evidence="2" type="ORF">AM592_00170</name>
</gene>
<dbReference type="Proteomes" id="UP000067625">
    <property type="component" value="Chromosome"/>
</dbReference>
<dbReference type="PATRIC" id="fig|1441095.3.peg.33"/>
<reference evidence="3" key="1">
    <citation type="submission" date="2015-08" db="EMBL/GenBank/DDBJ databases">
        <title>Genome sequencing project for genomic taxonomy and phylogenomics of Bacillus-like bacteria.</title>
        <authorList>
            <person name="Liu B."/>
            <person name="Wang J."/>
            <person name="Zhu Y."/>
            <person name="Liu G."/>
            <person name="Chen Q."/>
            <person name="Chen Z."/>
            <person name="Lan J."/>
            <person name="Che J."/>
            <person name="Ge C."/>
            <person name="Shi H."/>
            <person name="Pan Z."/>
            <person name="Liu X."/>
        </authorList>
    </citation>
    <scope>NUCLEOTIDE SEQUENCE [LARGE SCALE GENOMIC DNA]</scope>
    <source>
        <strain evidence="3">FJAT-4402</strain>
    </source>
</reference>
<dbReference type="SUPFAM" id="SSF54593">
    <property type="entry name" value="Glyoxalase/Bleomycin resistance protein/Dihydroxybiphenyl dioxygenase"/>
    <property type="match status" value="1"/>
</dbReference>
<dbReference type="Gene3D" id="3.10.180.10">
    <property type="entry name" value="2,3-Dihydroxybiphenyl 1,2-Dioxygenase, domain 1"/>
    <property type="match status" value="1"/>
</dbReference>
<dbReference type="InterPro" id="IPR037523">
    <property type="entry name" value="VOC_core"/>
</dbReference>
<dbReference type="AlphaFoldDB" id="A0A0M4FUK4"/>
<evidence type="ECO:0000313" key="3">
    <source>
        <dbReference type="Proteomes" id="UP000067625"/>
    </source>
</evidence>
<organism evidence="2 3">
    <name type="scientific">Bacillus gobiensis</name>
    <dbReference type="NCBI Taxonomy" id="1441095"/>
    <lineage>
        <taxon>Bacteria</taxon>
        <taxon>Bacillati</taxon>
        <taxon>Bacillota</taxon>
        <taxon>Bacilli</taxon>
        <taxon>Bacillales</taxon>
        <taxon>Bacillaceae</taxon>
        <taxon>Bacillus</taxon>
    </lineage>
</organism>
<evidence type="ECO:0000313" key="2">
    <source>
        <dbReference type="EMBL" id="ALC80188.1"/>
    </source>
</evidence>
<feature type="domain" description="VOC" evidence="1">
    <location>
        <begin position="2"/>
        <end position="127"/>
    </location>
</feature>
<dbReference type="InterPro" id="IPR004360">
    <property type="entry name" value="Glyas_Fos-R_dOase_dom"/>
</dbReference>
<name>A0A0M4FUK4_9BACI</name>
<dbReference type="PROSITE" id="PS51819">
    <property type="entry name" value="VOC"/>
    <property type="match status" value="1"/>
</dbReference>
<evidence type="ECO:0000259" key="1">
    <source>
        <dbReference type="PROSITE" id="PS51819"/>
    </source>
</evidence>
<accession>A0A0M4FUK4</accession>
<dbReference type="InterPro" id="IPR029068">
    <property type="entry name" value="Glyas_Bleomycin-R_OHBP_Dase"/>
</dbReference>
<protein>
    <recommendedName>
        <fullName evidence="1">VOC domain-containing protein</fullName>
    </recommendedName>
</protein>